<protein>
    <submittedName>
        <fullName evidence="3">Tetratricopeptide repeat protein</fullName>
    </submittedName>
</protein>
<dbReference type="Pfam" id="PF13181">
    <property type="entry name" value="TPR_8"/>
    <property type="match status" value="1"/>
</dbReference>
<keyword evidence="1" id="KW-0802">TPR repeat</keyword>
<proteinExistence type="predicted"/>
<dbReference type="Proteomes" id="UP001165342">
    <property type="component" value="Unassembled WGS sequence"/>
</dbReference>
<dbReference type="PANTHER" id="PTHR47059">
    <property type="entry name" value="TETRATRICOPEPTIDE REPEAT PROTEIN 32"/>
    <property type="match status" value="1"/>
</dbReference>
<keyword evidence="2" id="KW-0732">Signal</keyword>
<dbReference type="RefSeq" id="WP_249831826.1">
    <property type="nucleotide sequence ID" value="NZ_JAMGBE010000003.1"/>
</dbReference>
<name>A0ABT0S388_9SPHN</name>
<dbReference type="PANTHER" id="PTHR47059:SF1">
    <property type="entry name" value="TETRATRICOPEPTIDE REPEAT PROTEIN 32"/>
    <property type="match status" value="1"/>
</dbReference>
<gene>
    <name evidence="3" type="ORF">LZ538_09750</name>
</gene>
<dbReference type="SMART" id="SM00028">
    <property type="entry name" value="TPR"/>
    <property type="match status" value="3"/>
</dbReference>
<feature type="repeat" description="TPR" evidence="1">
    <location>
        <begin position="104"/>
        <end position="137"/>
    </location>
</feature>
<reference evidence="3" key="1">
    <citation type="submission" date="2022-05" db="EMBL/GenBank/DDBJ databases">
        <authorList>
            <person name="Jo J.-H."/>
            <person name="Im W.-T."/>
        </authorList>
    </citation>
    <scope>NUCLEOTIDE SEQUENCE</scope>
    <source>
        <strain evidence="3">SE220</strain>
    </source>
</reference>
<accession>A0ABT0S388</accession>
<evidence type="ECO:0000313" key="3">
    <source>
        <dbReference type="EMBL" id="MCL6730334.1"/>
    </source>
</evidence>
<feature type="signal peptide" evidence="2">
    <location>
        <begin position="1"/>
        <end position="21"/>
    </location>
</feature>
<evidence type="ECO:0000256" key="1">
    <source>
        <dbReference type="PROSITE-ProRule" id="PRU00339"/>
    </source>
</evidence>
<evidence type="ECO:0000256" key="2">
    <source>
        <dbReference type="SAM" id="SignalP"/>
    </source>
</evidence>
<evidence type="ECO:0000313" key="4">
    <source>
        <dbReference type="Proteomes" id="UP001165342"/>
    </source>
</evidence>
<dbReference type="Pfam" id="PF00515">
    <property type="entry name" value="TPR_1"/>
    <property type="match status" value="1"/>
</dbReference>
<dbReference type="PROSITE" id="PS50005">
    <property type="entry name" value="TPR"/>
    <property type="match status" value="1"/>
</dbReference>
<dbReference type="InterPro" id="IPR019734">
    <property type="entry name" value="TPR_rpt"/>
</dbReference>
<sequence>MKYILLGTAAFALMGMSPAPAPTGALVSSLGGSSAESCYNAAVERDASSTSLSECNAAIGAEAIPFADLVATYVNRGVLQLIRADYSAAEADFNRAMSMQATQPEAWLNKGIARYQQGDFKAAREMFSRALELKTHYAALAYFGRGLANEDSGDVRGAYADLRKAAELSPSWSAPQEQLVRFKVVRRPNS</sequence>
<dbReference type="Gene3D" id="1.25.40.10">
    <property type="entry name" value="Tetratricopeptide repeat domain"/>
    <property type="match status" value="1"/>
</dbReference>
<organism evidence="3 4">
    <name type="scientific">Sphingomonas hankyongi</name>
    <dbReference type="NCBI Taxonomy" id="2908209"/>
    <lineage>
        <taxon>Bacteria</taxon>
        <taxon>Pseudomonadati</taxon>
        <taxon>Pseudomonadota</taxon>
        <taxon>Alphaproteobacteria</taxon>
        <taxon>Sphingomonadales</taxon>
        <taxon>Sphingomonadaceae</taxon>
        <taxon>Sphingomonas</taxon>
    </lineage>
</organism>
<dbReference type="InterPro" id="IPR011990">
    <property type="entry name" value="TPR-like_helical_dom_sf"/>
</dbReference>
<dbReference type="EMBL" id="JAMGBE010000003">
    <property type="protein sequence ID" value="MCL6730334.1"/>
    <property type="molecule type" value="Genomic_DNA"/>
</dbReference>
<keyword evidence="4" id="KW-1185">Reference proteome</keyword>
<feature type="chain" id="PRO_5045562223" evidence="2">
    <location>
        <begin position="22"/>
        <end position="190"/>
    </location>
</feature>
<dbReference type="SUPFAM" id="SSF48452">
    <property type="entry name" value="TPR-like"/>
    <property type="match status" value="1"/>
</dbReference>
<comment type="caution">
    <text evidence="3">The sequence shown here is derived from an EMBL/GenBank/DDBJ whole genome shotgun (WGS) entry which is preliminary data.</text>
</comment>